<dbReference type="Pfam" id="PF01029">
    <property type="entry name" value="NusB"/>
    <property type="match status" value="1"/>
</dbReference>
<dbReference type="Proteomes" id="UP000199412">
    <property type="component" value="Unassembled WGS sequence"/>
</dbReference>
<keyword evidence="9" id="KW-1185">Reference proteome</keyword>
<feature type="binding site" evidence="6">
    <location>
        <position position="264"/>
    </location>
    <ligand>
        <name>S-adenosyl-L-methionine</name>
        <dbReference type="ChEBI" id="CHEBI:59789"/>
    </ligand>
</feature>
<proteinExistence type="inferred from homology"/>
<feature type="active site" description="Nucleophile" evidence="6">
    <location>
        <position position="360"/>
    </location>
</feature>
<dbReference type="CDD" id="cd02440">
    <property type="entry name" value="AdoMet_MTases"/>
    <property type="match status" value="1"/>
</dbReference>
<dbReference type="PRINTS" id="PR02008">
    <property type="entry name" value="RCMTFAMILY"/>
</dbReference>
<dbReference type="InterPro" id="IPR049560">
    <property type="entry name" value="MeTrfase_RsmB-F_NOP2_cat"/>
</dbReference>
<dbReference type="Gene3D" id="3.40.50.150">
    <property type="entry name" value="Vaccinia Virus protein VP39"/>
    <property type="match status" value="1"/>
</dbReference>
<evidence type="ECO:0000256" key="5">
    <source>
        <dbReference type="ARBA" id="ARBA00022884"/>
    </source>
</evidence>
<keyword evidence="3 6" id="KW-0808">Transferase</keyword>
<evidence type="ECO:0000256" key="1">
    <source>
        <dbReference type="ARBA" id="ARBA00007494"/>
    </source>
</evidence>
<comment type="similarity">
    <text evidence="1 6">Belongs to the class I-like SAM-binding methyltransferase superfamily. RsmB/NOP family.</text>
</comment>
<dbReference type="InterPro" id="IPR001678">
    <property type="entry name" value="MeTrfase_RsmB-F_NOP2_dom"/>
</dbReference>
<evidence type="ECO:0000259" key="7">
    <source>
        <dbReference type="PROSITE" id="PS51686"/>
    </source>
</evidence>
<dbReference type="PANTHER" id="PTHR22807:SF61">
    <property type="entry name" value="NOL1_NOP2_SUN FAMILY PROTEIN _ ANTITERMINATION NUSB DOMAIN-CONTAINING PROTEIN"/>
    <property type="match status" value="1"/>
</dbReference>
<dbReference type="PROSITE" id="PS51686">
    <property type="entry name" value="SAM_MT_RSMB_NOP"/>
    <property type="match status" value="1"/>
</dbReference>
<dbReference type="RefSeq" id="WP_092782266.1">
    <property type="nucleotide sequence ID" value="NZ_FNAP01000002.1"/>
</dbReference>
<feature type="domain" description="SAM-dependent MTase RsmB/NOP-type" evidence="7">
    <location>
        <begin position="132"/>
        <end position="428"/>
    </location>
</feature>
<dbReference type="PANTHER" id="PTHR22807">
    <property type="entry name" value="NOP2 YEAST -RELATED NOL1/NOP2/FMU SUN DOMAIN-CONTAINING"/>
    <property type="match status" value="1"/>
</dbReference>
<keyword evidence="5 6" id="KW-0694">RNA-binding</keyword>
<dbReference type="PROSITE" id="PS01153">
    <property type="entry name" value="NOL1_NOP2_SUN"/>
    <property type="match status" value="1"/>
</dbReference>
<dbReference type="OrthoDB" id="9810297at2"/>
<feature type="binding site" evidence="6">
    <location>
        <begin position="243"/>
        <end position="249"/>
    </location>
    <ligand>
        <name>S-adenosyl-L-methionine</name>
        <dbReference type="ChEBI" id="CHEBI:59789"/>
    </ligand>
</feature>
<keyword evidence="4 6" id="KW-0949">S-adenosyl-L-methionine</keyword>
<dbReference type="GO" id="GO:0003723">
    <property type="term" value="F:RNA binding"/>
    <property type="evidence" value="ECO:0007669"/>
    <property type="project" value="UniProtKB-UniRule"/>
</dbReference>
<evidence type="ECO:0000256" key="2">
    <source>
        <dbReference type="ARBA" id="ARBA00022603"/>
    </source>
</evidence>
<dbReference type="InterPro" id="IPR018314">
    <property type="entry name" value="RsmB/NOL1/NOP2-like_CS"/>
</dbReference>
<sequence length="435" mass="46275">MIASRHAALVALRQVLDRRRPLDEVLGGAVAGLEARDRAFVHSLVAATLRHLGRIDALLDRCLQRPLPPKARPVRHVLRLGAAQLLVLGMPSHAAVSTAVDLCVAAKQGGHKGLVNAVLRRLDREGRAWWNAQDAPRLNTPDWLWKRWRTAYGEETARAIAAAHLLPAPLDLTLRDAAGAALWADRLGAAVLPTGSLRLPPDHDPVVKLPGYAEGAWWVQDAAAVLPARLLRARPGMRVLDLCAAPGGKTLQLAAAGAEVTALDRSDGRLNRVRENLDRTGLTARPVAADVLTWSPDGEPFDAVLLDAPCSATGTLRRHPDALWLKTPEAVAGLAETQAALLDAAVRLVRPGGVLVYCVCSLQPEEGPTVVAGALERHAALSRDPITPEEVGCLGDLITPDGDLRTLPCHLAEVGGMDGFYAARMVWTGSSSGVG</sequence>
<evidence type="ECO:0000313" key="8">
    <source>
        <dbReference type="EMBL" id="SDD90246.1"/>
    </source>
</evidence>
<dbReference type="Pfam" id="PF01189">
    <property type="entry name" value="Methyltr_RsmB-F"/>
    <property type="match status" value="1"/>
</dbReference>
<feature type="binding site" evidence="6">
    <location>
        <position position="290"/>
    </location>
    <ligand>
        <name>S-adenosyl-L-methionine</name>
        <dbReference type="ChEBI" id="CHEBI:59789"/>
    </ligand>
</feature>
<keyword evidence="2 6" id="KW-0489">Methyltransferase</keyword>
<feature type="binding site" evidence="6">
    <location>
        <position position="307"/>
    </location>
    <ligand>
        <name>S-adenosyl-L-methionine</name>
        <dbReference type="ChEBI" id="CHEBI:59789"/>
    </ligand>
</feature>
<accession>A0A1G6YL19</accession>
<dbReference type="GO" id="GO:0006355">
    <property type="term" value="P:regulation of DNA-templated transcription"/>
    <property type="evidence" value="ECO:0007669"/>
    <property type="project" value="InterPro"/>
</dbReference>
<dbReference type="InterPro" id="IPR023267">
    <property type="entry name" value="RCMT"/>
</dbReference>
<evidence type="ECO:0000313" key="9">
    <source>
        <dbReference type="Proteomes" id="UP000199412"/>
    </source>
</evidence>
<gene>
    <name evidence="8" type="ORF">SAMN05421720_10228</name>
</gene>
<dbReference type="GO" id="GO:0008173">
    <property type="term" value="F:RNA methyltransferase activity"/>
    <property type="evidence" value="ECO:0007669"/>
    <property type="project" value="InterPro"/>
</dbReference>
<reference evidence="8 9" key="1">
    <citation type="submission" date="2016-10" db="EMBL/GenBank/DDBJ databases">
        <authorList>
            <person name="de Groot N.N."/>
        </authorList>
    </citation>
    <scope>NUCLEOTIDE SEQUENCE [LARGE SCALE GENOMIC DNA]</scope>
    <source>
        <strain evidence="8 9">ATCC 700224</strain>
    </source>
</reference>
<dbReference type="AlphaFoldDB" id="A0A1G6YL19"/>
<dbReference type="SUPFAM" id="SSF48013">
    <property type="entry name" value="NusB-like"/>
    <property type="match status" value="1"/>
</dbReference>
<dbReference type="InterPro" id="IPR029063">
    <property type="entry name" value="SAM-dependent_MTases_sf"/>
</dbReference>
<dbReference type="GO" id="GO:0001510">
    <property type="term" value="P:RNA methylation"/>
    <property type="evidence" value="ECO:0007669"/>
    <property type="project" value="InterPro"/>
</dbReference>
<protein>
    <submittedName>
        <fullName evidence="8">16S rRNA (Cytosine967-C5)-methyltransferase</fullName>
    </submittedName>
</protein>
<evidence type="ECO:0000256" key="6">
    <source>
        <dbReference type="PROSITE-ProRule" id="PRU01023"/>
    </source>
</evidence>
<dbReference type="InterPro" id="IPR006027">
    <property type="entry name" value="NusB_RsmB_TIM44"/>
</dbReference>
<dbReference type="FunFam" id="3.40.50.150:FF:000257">
    <property type="entry name" value="16S rRNA methyltransferase"/>
    <property type="match status" value="1"/>
</dbReference>
<name>A0A1G6YL19_9PROT</name>
<dbReference type="Gene3D" id="1.10.940.10">
    <property type="entry name" value="NusB-like"/>
    <property type="match status" value="1"/>
</dbReference>
<dbReference type="InterPro" id="IPR035926">
    <property type="entry name" value="NusB-like_sf"/>
</dbReference>
<dbReference type="STRING" id="69960.SAMN05421720_10228"/>
<evidence type="ECO:0000256" key="4">
    <source>
        <dbReference type="ARBA" id="ARBA00022691"/>
    </source>
</evidence>
<dbReference type="SUPFAM" id="SSF53335">
    <property type="entry name" value="S-adenosyl-L-methionine-dependent methyltransferases"/>
    <property type="match status" value="1"/>
</dbReference>
<dbReference type="EMBL" id="FNAP01000002">
    <property type="protein sequence ID" value="SDD90246.1"/>
    <property type="molecule type" value="Genomic_DNA"/>
</dbReference>
<evidence type="ECO:0000256" key="3">
    <source>
        <dbReference type="ARBA" id="ARBA00022679"/>
    </source>
</evidence>
<organism evidence="8 9">
    <name type="scientific">Rhodospira trueperi</name>
    <dbReference type="NCBI Taxonomy" id="69960"/>
    <lineage>
        <taxon>Bacteria</taxon>
        <taxon>Pseudomonadati</taxon>
        <taxon>Pseudomonadota</taxon>
        <taxon>Alphaproteobacteria</taxon>
        <taxon>Rhodospirillales</taxon>
        <taxon>Rhodospirillaceae</taxon>
        <taxon>Rhodospira</taxon>
    </lineage>
</organism>